<keyword evidence="2" id="KW-1133">Transmembrane helix</keyword>
<dbReference type="OrthoDB" id="9957004at2"/>
<organism evidence="4 5">
    <name type="scientific">Kytococcus aerolatus</name>
    <dbReference type="NCBI Taxonomy" id="592308"/>
    <lineage>
        <taxon>Bacteria</taxon>
        <taxon>Bacillati</taxon>
        <taxon>Actinomycetota</taxon>
        <taxon>Actinomycetes</taxon>
        <taxon>Micrococcales</taxon>
        <taxon>Kytococcaceae</taxon>
        <taxon>Kytococcus</taxon>
    </lineage>
</organism>
<proteinExistence type="predicted"/>
<accession>A0A212U1M8</accession>
<dbReference type="Pfam" id="PF13400">
    <property type="entry name" value="Tad"/>
    <property type="match status" value="1"/>
</dbReference>
<dbReference type="Proteomes" id="UP000198122">
    <property type="component" value="Unassembled WGS sequence"/>
</dbReference>
<dbReference type="InterPro" id="IPR028087">
    <property type="entry name" value="Tad_N"/>
</dbReference>
<feature type="transmembrane region" description="Helical" evidence="2">
    <location>
        <begin position="32"/>
        <end position="53"/>
    </location>
</feature>
<feature type="compositionally biased region" description="Pro residues" evidence="1">
    <location>
        <begin position="7"/>
        <end position="17"/>
    </location>
</feature>
<evidence type="ECO:0000256" key="2">
    <source>
        <dbReference type="SAM" id="Phobius"/>
    </source>
</evidence>
<dbReference type="RefSeq" id="WP_088818630.1">
    <property type="nucleotide sequence ID" value="NZ_FYEZ01000002.1"/>
</dbReference>
<keyword evidence="2" id="KW-0812">Transmembrane</keyword>
<keyword evidence="2" id="KW-0472">Membrane</keyword>
<evidence type="ECO:0000313" key="4">
    <source>
        <dbReference type="EMBL" id="SNC72031.1"/>
    </source>
</evidence>
<feature type="region of interest" description="Disordered" evidence="1">
    <location>
        <begin position="1"/>
        <end position="27"/>
    </location>
</feature>
<protein>
    <recommendedName>
        <fullName evidence="3">Putative Flp pilus-assembly TadG-like N-terminal domain-containing protein</fullName>
    </recommendedName>
</protein>
<dbReference type="AlphaFoldDB" id="A0A212U1M8"/>
<feature type="domain" description="Putative Flp pilus-assembly TadG-like N-terminal" evidence="3">
    <location>
        <begin position="32"/>
        <end position="78"/>
    </location>
</feature>
<reference evidence="4 5" key="1">
    <citation type="submission" date="2017-06" db="EMBL/GenBank/DDBJ databases">
        <authorList>
            <person name="Kim H.J."/>
            <person name="Triplett B.A."/>
        </authorList>
    </citation>
    <scope>NUCLEOTIDE SEQUENCE [LARGE SCALE GENOMIC DNA]</scope>
    <source>
        <strain evidence="4 5">DSM 22179</strain>
    </source>
</reference>
<sequence>MTEHHQTPPPAEIPPRGPGADPLRDDPAGERGSLAVLLLGFVAIVLGLLLVGVDATAGQLARLETLNAADAAARDAADELSEESYYGTGPHRLDPAVADTRARGSLARQVPSSRVRSWQVDRTTVEADGVTATVHLSARIDFPVTGFVRAHLLGDPVIRVTSSARGTQG</sequence>
<gene>
    <name evidence="4" type="ORF">SAMN05445756_1699</name>
</gene>
<evidence type="ECO:0000259" key="3">
    <source>
        <dbReference type="Pfam" id="PF13400"/>
    </source>
</evidence>
<dbReference type="EMBL" id="FYEZ01000002">
    <property type="protein sequence ID" value="SNC72031.1"/>
    <property type="molecule type" value="Genomic_DNA"/>
</dbReference>
<evidence type="ECO:0000256" key="1">
    <source>
        <dbReference type="SAM" id="MobiDB-lite"/>
    </source>
</evidence>
<keyword evidence="5" id="KW-1185">Reference proteome</keyword>
<name>A0A212U1M8_9MICO</name>
<evidence type="ECO:0000313" key="5">
    <source>
        <dbReference type="Proteomes" id="UP000198122"/>
    </source>
</evidence>